<feature type="domain" description="ABC transmembrane type-1" evidence="8">
    <location>
        <begin position="57"/>
        <end position="237"/>
    </location>
</feature>
<dbReference type="CDD" id="cd06261">
    <property type="entry name" value="TM_PBP2"/>
    <property type="match status" value="1"/>
</dbReference>
<comment type="similarity">
    <text evidence="7">Belongs to the binding-protein-dependent transport system permease family.</text>
</comment>
<evidence type="ECO:0000313" key="9">
    <source>
        <dbReference type="EMBL" id="GKX31886.1"/>
    </source>
</evidence>
<feature type="transmembrane region" description="Helical" evidence="7">
    <location>
        <begin position="97"/>
        <end position="117"/>
    </location>
</feature>
<dbReference type="RefSeq" id="WP_281819213.1">
    <property type="nucleotide sequence ID" value="NZ_BRLB01000022.1"/>
</dbReference>
<keyword evidence="4 7" id="KW-0812">Transmembrane</keyword>
<keyword evidence="10" id="KW-1185">Reference proteome</keyword>
<dbReference type="Gene3D" id="1.10.3720.10">
    <property type="entry name" value="MetI-like"/>
    <property type="match status" value="1"/>
</dbReference>
<dbReference type="InterPro" id="IPR035906">
    <property type="entry name" value="MetI-like_sf"/>
</dbReference>
<feature type="transmembrane region" description="Helical" evidence="7">
    <location>
        <begin position="61"/>
        <end position="85"/>
    </location>
</feature>
<evidence type="ECO:0000313" key="10">
    <source>
        <dbReference type="Proteomes" id="UP001144256"/>
    </source>
</evidence>
<sequence>MNSKSKKYLSIISIIVGILIWQLLALIPDIGVFLASPPETVRAFMNQVRKGSMFIDIGYSLFRVLGGFTIGLVVAIPVAFLMGWYPKFSGVVEPWIQFFRTIPPIALIPLVIVALGVGESAKIVVIFLASFLVMVVTIYQGVKSVDVTLIKAARVLGAKDKDIFFKVIVPASTPFILVGVRLGLAASLTTLVAAELTGAQVGLGEMIQSASLYLKMDVVILGIVIIGIIGFTLDKIVLFLERKLTGWQETRQM</sequence>
<dbReference type="GO" id="GO:0042918">
    <property type="term" value="P:alkanesulfonate transmembrane transport"/>
    <property type="evidence" value="ECO:0007669"/>
    <property type="project" value="UniProtKB-ARBA"/>
</dbReference>
<comment type="subcellular location">
    <subcellularLocation>
        <location evidence="1 7">Cell membrane</location>
        <topology evidence="1 7">Multi-pass membrane protein</topology>
    </subcellularLocation>
</comment>
<name>A0A9W5YFM0_9FIRM</name>
<gene>
    <name evidence="9" type="ORF">SH1V18_43660</name>
</gene>
<keyword evidence="3" id="KW-1003">Cell membrane</keyword>
<dbReference type="GO" id="GO:0005886">
    <property type="term" value="C:plasma membrane"/>
    <property type="evidence" value="ECO:0007669"/>
    <property type="project" value="UniProtKB-SubCell"/>
</dbReference>
<dbReference type="AlphaFoldDB" id="A0A9W5YFM0"/>
<evidence type="ECO:0000256" key="7">
    <source>
        <dbReference type="RuleBase" id="RU363032"/>
    </source>
</evidence>
<evidence type="ECO:0000256" key="3">
    <source>
        <dbReference type="ARBA" id="ARBA00022475"/>
    </source>
</evidence>
<dbReference type="FunFam" id="1.10.3720.10:FF:000003">
    <property type="entry name" value="Aliphatic sulfonate ABC transporter permease"/>
    <property type="match status" value="1"/>
</dbReference>
<dbReference type="PANTHER" id="PTHR30151">
    <property type="entry name" value="ALKANE SULFONATE ABC TRANSPORTER-RELATED, MEMBRANE SUBUNIT"/>
    <property type="match status" value="1"/>
</dbReference>
<evidence type="ECO:0000256" key="4">
    <source>
        <dbReference type="ARBA" id="ARBA00022692"/>
    </source>
</evidence>
<feature type="transmembrane region" description="Helical" evidence="7">
    <location>
        <begin position="212"/>
        <end position="233"/>
    </location>
</feature>
<reference evidence="9" key="1">
    <citation type="submission" date="2022-06" db="EMBL/GenBank/DDBJ databases">
        <title>Vallitalea longa sp. nov., an anaerobic bacterium isolated from marine sediment.</title>
        <authorList>
            <person name="Hirano S."/>
            <person name="Terahara T."/>
            <person name="Mori K."/>
            <person name="Hamada M."/>
            <person name="Matsumoto R."/>
            <person name="Kobayashi T."/>
        </authorList>
    </citation>
    <scope>NUCLEOTIDE SEQUENCE</scope>
    <source>
        <strain evidence="9">SH18-1</strain>
    </source>
</reference>
<evidence type="ECO:0000256" key="5">
    <source>
        <dbReference type="ARBA" id="ARBA00022989"/>
    </source>
</evidence>
<keyword evidence="5 7" id="KW-1133">Transmembrane helix</keyword>
<evidence type="ECO:0000256" key="6">
    <source>
        <dbReference type="ARBA" id="ARBA00023136"/>
    </source>
</evidence>
<dbReference type="SUPFAM" id="SSF161098">
    <property type="entry name" value="MetI-like"/>
    <property type="match status" value="1"/>
</dbReference>
<dbReference type="Pfam" id="PF00528">
    <property type="entry name" value="BPD_transp_1"/>
    <property type="match status" value="1"/>
</dbReference>
<comment type="caution">
    <text evidence="9">The sequence shown here is derived from an EMBL/GenBank/DDBJ whole genome shotgun (WGS) entry which is preliminary data.</text>
</comment>
<proteinExistence type="inferred from homology"/>
<protein>
    <submittedName>
        <fullName evidence="9">ABC transporter permease</fullName>
    </submittedName>
</protein>
<feature type="transmembrane region" description="Helical" evidence="7">
    <location>
        <begin position="123"/>
        <end position="142"/>
    </location>
</feature>
<keyword evidence="2 7" id="KW-0813">Transport</keyword>
<feature type="transmembrane region" description="Helical" evidence="7">
    <location>
        <begin position="163"/>
        <end position="192"/>
    </location>
</feature>
<dbReference type="Proteomes" id="UP001144256">
    <property type="component" value="Unassembled WGS sequence"/>
</dbReference>
<evidence type="ECO:0000256" key="1">
    <source>
        <dbReference type="ARBA" id="ARBA00004651"/>
    </source>
</evidence>
<organism evidence="9 10">
    <name type="scientific">Vallitalea longa</name>
    <dbReference type="NCBI Taxonomy" id="2936439"/>
    <lineage>
        <taxon>Bacteria</taxon>
        <taxon>Bacillati</taxon>
        <taxon>Bacillota</taxon>
        <taxon>Clostridia</taxon>
        <taxon>Lachnospirales</taxon>
        <taxon>Vallitaleaceae</taxon>
        <taxon>Vallitalea</taxon>
    </lineage>
</organism>
<keyword evidence="6 7" id="KW-0472">Membrane</keyword>
<evidence type="ECO:0000259" key="8">
    <source>
        <dbReference type="PROSITE" id="PS50928"/>
    </source>
</evidence>
<evidence type="ECO:0000256" key="2">
    <source>
        <dbReference type="ARBA" id="ARBA00022448"/>
    </source>
</evidence>
<dbReference type="PANTHER" id="PTHR30151:SF0">
    <property type="entry name" value="ABC TRANSPORTER PERMEASE PROTEIN MJ0413-RELATED"/>
    <property type="match status" value="1"/>
</dbReference>
<dbReference type="PROSITE" id="PS50928">
    <property type="entry name" value="ABC_TM1"/>
    <property type="match status" value="1"/>
</dbReference>
<feature type="transmembrane region" description="Helical" evidence="7">
    <location>
        <begin position="12"/>
        <end position="35"/>
    </location>
</feature>
<accession>A0A9W5YFM0</accession>
<dbReference type="EMBL" id="BRLB01000022">
    <property type="protein sequence ID" value="GKX31886.1"/>
    <property type="molecule type" value="Genomic_DNA"/>
</dbReference>
<dbReference type="InterPro" id="IPR000515">
    <property type="entry name" value="MetI-like"/>
</dbReference>